<sequence>MAVGEPAAGPVATEGRARTHADGVCRCPWPGETPDYVAYHDTEWGVAERDHRALFEKLILDGFQAGLSWLTILRKRENFRHAFDGFRPELIARYDAAKVAALMADAGIVRNRAKIEGTIRNAQGWLAIMESEPGGFSEMIWAATDGRVRHNSWRSIVEVPAETAESRALSKRLKSHGFTFVGPTIVYAFMQAVGVVNDHLTDCYRHRELGGG</sequence>
<comment type="caution">
    <text evidence="1">The sequence shown here is derived from an EMBL/GenBank/DDBJ whole genome shotgun (WGS) entry which is preliminary data.</text>
</comment>
<protein>
    <submittedName>
        <fullName evidence="1">DNA-3-methyladenine glycosylase I</fullName>
    </submittedName>
</protein>
<evidence type="ECO:0000313" key="1">
    <source>
        <dbReference type="EMBL" id="MFC3227817.1"/>
    </source>
</evidence>
<dbReference type="PANTHER" id="PTHR30037">
    <property type="entry name" value="DNA-3-METHYLADENINE GLYCOSYLASE 1"/>
    <property type="match status" value="1"/>
</dbReference>
<dbReference type="InterPro" id="IPR011257">
    <property type="entry name" value="DNA_glycosylase"/>
</dbReference>
<dbReference type="SUPFAM" id="SSF48150">
    <property type="entry name" value="DNA-glycosylase"/>
    <property type="match status" value="1"/>
</dbReference>
<keyword evidence="2" id="KW-1185">Reference proteome</keyword>
<accession>A0ABV7KZR7</accession>
<dbReference type="EMBL" id="JBHRTR010000025">
    <property type="protein sequence ID" value="MFC3227817.1"/>
    <property type="molecule type" value="Genomic_DNA"/>
</dbReference>
<dbReference type="Gene3D" id="1.10.340.30">
    <property type="entry name" value="Hypothetical protein, domain 2"/>
    <property type="match status" value="1"/>
</dbReference>
<reference evidence="2" key="1">
    <citation type="journal article" date="2019" name="Int. J. Syst. Evol. Microbiol.">
        <title>The Global Catalogue of Microorganisms (GCM) 10K type strain sequencing project: providing services to taxonomists for standard genome sequencing and annotation.</title>
        <authorList>
            <consortium name="The Broad Institute Genomics Platform"/>
            <consortium name="The Broad Institute Genome Sequencing Center for Infectious Disease"/>
            <person name="Wu L."/>
            <person name="Ma J."/>
        </authorList>
    </citation>
    <scope>NUCLEOTIDE SEQUENCE [LARGE SCALE GENOMIC DNA]</scope>
    <source>
        <strain evidence="2">KCTC 42964</strain>
    </source>
</reference>
<dbReference type="InterPro" id="IPR005019">
    <property type="entry name" value="Adenine_glyco"/>
</dbReference>
<proteinExistence type="predicted"/>
<dbReference type="Proteomes" id="UP001595528">
    <property type="component" value="Unassembled WGS sequence"/>
</dbReference>
<evidence type="ECO:0000313" key="2">
    <source>
        <dbReference type="Proteomes" id="UP001595528"/>
    </source>
</evidence>
<dbReference type="InterPro" id="IPR052891">
    <property type="entry name" value="DNA-3mA_glycosylase"/>
</dbReference>
<dbReference type="PANTHER" id="PTHR30037:SF4">
    <property type="entry name" value="DNA-3-METHYLADENINE GLYCOSYLASE I"/>
    <property type="match status" value="1"/>
</dbReference>
<dbReference type="RefSeq" id="WP_379900314.1">
    <property type="nucleotide sequence ID" value="NZ_JBHRTR010000025.1"/>
</dbReference>
<name>A0ABV7KZR7_9PROT</name>
<dbReference type="Pfam" id="PF03352">
    <property type="entry name" value="Adenine_glyco"/>
    <property type="match status" value="1"/>
</dbReference>
<organism evidence="1 2">
    <name type="scientific">Marinibaculum pumilum</name>
    <dbReference type="NCBI Taxonomy" id="1766165"/>
    <lineage>
        <taxon>Bacteria</taxon>
        <taxon>Pseudomonadati</taxon>
        <taxon>Pseudomonadota</taxon>
        <taxon>Alphaproteobacteria</taxon>
        <taxon>Rhodospirillales</taxon>
        <taxon>Rhodospirillaceae</taxon>
        <taxon>Marinibaculum</taxon>
    </lineage>
</organism>
<gene>
    <name evidence="1" type="ORF">ACFOGJ_11275</name>
</gene>